<evidence type="ECO:0000313" key="3">
    <source>
        <dbReference type="Proteomes" id="UP001283361"/>
    </source>
</evidence>
<proteinExistence type="predicted"/>
<dbReference type="Proteomes" id="UP001283361">
    <property type="component" value="Unassembled WGS sequence"/>
</dbReference>
<keyword evidence="3" id="KW-1185">Reference proteome</keyword>
<dbReference type="AlphaFoldDB" id="A0AAE0ZCE0"/>
<evidence type="ECO:0000256" key="1">
    <source>
        <dbReference type="SAM" id="MobiDB-lite"/>
    </source>
</evidence>
<comment type="caution">
    <text evidence="2">The sequence shown here is derived from an EMBL/GenBank/DDBJ whole genome shotgun (WGS) entry which is preliminary data.</text>
</comment>
<gene>
    <name evidence="2" type="ORF">RRG08_026319</name>
</gene>
<evidence type="ECO:0000313" key="2">
    <source>
        <dbReference type="EMBL" id="KAK3765852.1"/>
    </source>
</evidence>
<accession>A0AAE0ZCE0</accession>
<name>A0AAE0ZCE0_9GAST</name>
<reference evidence="2" key="1">
    <citation type="journal article" date="2023" name="G3 (Bethesda)">
        <title>A reference genome for the long-term kleptoplast-retaining sea slug Elysia crispata morphotype clarki.</title>
        <authorList>
            <person name="Eastman K.E."/>
            <person name="Pendleton A.L."/>
            <person name="Shaikh M.A."/>
            <person name="Suttiyut T."/>
            <person name="Ogas R."/>
            <person name="Tomko P."/>
            <person name="Gavelis G."/>
            <person name="Widhalm J.R."/>
            <person name="Wisecaver J.H."/>
        </authorList>
    </citation>
    <scope>NUCLEOTIDE SEQUENCE</scope>
    <source>
        <strain evidence="2">ECLA1</strain>
    </source>
</reference>
<protein>
    <submittedName>
        <fullName evidence="2">Uncharacterized protein</fullName>
    </submittedName>
</protein>
<sequence>MLRYRLGEKKQQGALGYFDERSAHVTINGKNNWFHVWREQSCDHLRSASPLNHHWVLQVSISHRGSCLYFYQANLRYLESYEGDLEIVNDAMRHSDRAIPGNILGKDVEKHQLGGVTTLLFLVIYHLSPPVGRLVNIDDPDPRPRVQSTPVSTRGKKEVEEEVEDEEKWCYRSRPSANRLIYHKHVEELNRMD</sequence>
<dbReference type="EMBL" id="JAWDGP010004277">
    <property type="protein sequence ID" value="KAK3765852.1"/>
    <property type="molecule type" value="Genomic_DNA"/>
</dbReference>
<organism evidence="2 3">
    <name type="scientific">Elysia crispata</name>
    <name type="common">lettuce slug</name>
    <dbReference type="NCBI Taxonomy" id="231223"/>
    <lineage>
        <taxon>Eukaryota</taxon>
        <taxon>Metazoa</taxon>
        <taxon>Spiralia</taxon>
        <taxon>Lophotrochozoa</taxon>
        <taxon>Mollusca</taxon>
        <taxon>Gastropoda</taxon>
        <taxon>Heterobranchia</taxon>
        <taxon>Euthyneura</taxon>
        <taxon>Panpulmonata</taxon>
        <taxon>Sacoglossa</taxon>
        <taxon>Placobranchoidea</taxon>
        <taxon>Plakobranchidae</taxon>
        <taxon>Elysia</taxon>
    </lineage>
</organism>
<feature type="region of interest" description="Disordered" evidence="1">
    <location>
        <begin position="136"/>
        <end position="159"/>
    </location>
</feature>